<evidence type="ECO:0000256" key="7">
    <source>
        <dbReference type="PROSITE-ProRule" id="PRU00042"/>
    </source>
</evidence>
<feature type="compositionally biased region" description="Polar residues" evidence="8">
    <location>
        <begin position="249"/>
        <end position="263"/>
    </location>
</feature>
<dbReference type="PANTHER" id="PTHR40626:SF11">
    <property type="entry name" value="ZINC FINGER PROTEIN YPR022C"/>
    <property type="match status" value="1"/>
</dbReference>
<keyword evidence="11" id="KW-1185">Reference proteome</keyword>
<keyword evidence="6" id="KW-0539">Nucleus</keyword>
<dbReference type="InterPro" id="IPR051059">
    <property type="entry name" value="VerF-like"/>
</dbReference>
<organism evidence="10 11">
    <name type="scientific">Cronartium quercuum f. sp. fusiforme G11</name>
    <dbReference type="NCBI Taxonomy" id="708437"/>
    <lineage>
        <taxon>Eukaryota</taxon>
        <taxon>Fungi</taxon>
        <taxon>Dikarya</taxon>
        <taxon>Basidiomycota</taxon>
        <taxon>Pucciniomycotina</taxon>
        <taxon>Pucciniomycetes</taxon>
        <taxon>Pucciniales</taxon>
        <taxon>Coleosporiaceae</taxon>
        <taxon>Cronartium</taxon>
    </lineage>
</organism>
<dbReference type="InterPro" id="IPR036236">
    <property type="entry name" value="Znf_C2H2_sf"/>
</dbReference>
<feature type="region of interest" description="Disordered" evidence="8">
    <location>
        <begin position="350"/>
        <end position="391"/>
    </location>
</feature>
<evidence type="ECO:0000256" key="1">
    <source>
        <dbReference type="ARBA" id="ARBA00004123"/>
    </source>
</evidence>
<reference evidence="10" key="1">
    <citation type="submission" date="2013-11" db="EMBL/GenBank/DDBJ databases">
        <title>Genome sequence of the fusiform rust pathogen reveals effectors for host alternation and coevolution with pine.</title>
        <authorList>
            <consortium name="DOE Joint Genome Institute"/>
            <person name="Smith K."/>
            <person name="Pendleton A."/>
            <person name="Kubisiak T."/>
            <person name="Anderson C."/>
            <person name="Salamov A."/>
            <person name="Aerts A."/>
            <person name="Riley R."/>
            <person name="Clum A."/>
            <person name="Lindquist E."/>
            <person name="Ence D."/>
            <person name="Campbell M."/>
            <person name="Kronenberg Z."/>
            <person name="Feau N."/>
            <person name="Dhillon B."/>
            <person name="Hamelin R."/>
            <person name="Burleigh J."/>
            <person name="Smith J."/>
            <person name="Yandell M."/>
            <person name="Nelson C."/>
            <person name="Grigoriev I."/>
            <person name="Davis J."/>
        </authorList>
    </citation>
    <scope>NUCLEOTIDE SEQUENCE</scope>
    <source>
        <strain evidence="10">G11</strain>
    </source>
</reference>
<evidence type="ECO:0000256" key="2">
    <source>
        <dbReference type="ARBA" id="ARBA00022723"/>
    </source>
</evidence>
<dbReference type="PANTHER" id="PTHR40626">
    <property type="entry name" value="MIP31509P"/>
    <property type="match status" value="1"/>
</dbReference>
<dbReference type="GO" id="GO:0000785">
    <property type="term" value="C:chromatin"/>
    <property type="evidence" value="ECO:0007669"/>
    <property type="project" value="TreeGrafter"/>
</dbReference>
<evidence type="ECO:0000259" key="9">
    <source>
        <dbReference type="PROSITE" id="PS50157"/>
    </source>
</evidence>
<feature type="region of interest" description="Disordered" evidence="8">
    <location>
        <begin position="596"/>
        <end position="615"/>
    </location>
</feature>
<evidence type="ECO:0000256" key="3">
    <source>
        <dbReference type="ARBA" id="ARBA00022737"/>
    </source>
</evidence>
<name>A0A9P6TFD9_9BASI</name>
<dbReference type="Pfam" id="PF04082">
    <property type="entry name" value="Fungal_trans"/>
    <property type="match status" value="1"/>
</dbReference>
<dbReference type="InterPro" id="IPR013087">
    <property type="entry name" value="Znf_C2H2_type"/>
</dbReference>
<feature type="region of interest" description="Disordered" evidence="8">
    <location>
        <begin position="1"/>
        <end position="266"/>
    </location>
</feature>
<dbReference type="CDD" id="cd12148">
    <property type="entry name" value="fungal_TF_MHR"/>
    <property type="match status" value="1"/>
</dbReference>
<dbReference type="PROSITE" id="PS50157">
    <property type="entry name" value="ZINC_FINGER_C2H2_2"/>
    <property type="match status" value="1"/>
</dbReference>
<accession>A0A9P6TFD9</accession>
<keyword evidence="2" id="KW-0479">Metal-binding</keyword>
<feature type="compositionally biased region" description="Low complexity" evidence="8">
    <location>
        <begin position="16"/>
        <end position="39"/>
    </location>
</feature>
<feature type="compositionally biased region" description="Polar residues" evidence="8">
    <location>
        <begin position="45"/>
        <end position="57"/>
    </location>
</feature>
<comment type="caution">
    <text evidence="10">The sequence shown here is derived from an EMBL/GenBank/DDBJ whole genome shotgun (WGS) entry which is preliminary data.</text>
</comment>
<keyword evidence="4 7" id="KW-0863">Zinc-finger</keyword>
<dbReference type="OrthoDB" id="1405595at2759"/>
<gene>
    <name evidence="10" type="ORF">CROQUDRAFT_104773</name>
</gene>
<evidence type="ECO:0000256" key="6">
    <source>
        <dbReference type="ARBA" id="ARBA00023242"/>
    </source>
</evidence>
<keyword evidence="3" id="KW-0677">Repeat</keyword>
<evidence type="ECO:0000256" key="5">
    <source>
        <dbReference type="ARBA" id="ARBA00022833"/>
    </source>
</evidence>
<dbReference type="SMART" id="SM00355">
    <property type="entry name" value="ZnF_C2H2"/>
    <property type="match status" value="1"/>
</dbReference>
<dbReference type="AlphaFoldDB" id="A0A9P6TFD9"/>
<feature type="compositionally biased region" description="Low complexity" evidence="8">
    <location>
        <begin position="93"/>
        <end position="105"/>
    </location>
</feature>
<dbReference type="Gene3D" id="3.30.160.60">
    <property type="entry name" value="Classic Zinc Finger"/>
    <property type="match status" value="1"/>
</dbReference>
<feature type="region of interest" description="Disordered" evidence="8">
    <location>
        <begin position="441"/>
        <end position="460"/>
    </location>
</feature>
<evidence type="ECO:0000256" key="4">
    <source>
        <dbReference type="ARBA" id="ARBA00022771"/>
    </source>
</evidence>
<feature type="domain" description="C2H2-type" evidence="9">
    <location>
        <begin position="272"/>
        <end position="301"/>
    </location>
</feature>
<dbReference type="GO" id="GO:0000981">
    <property type="term" value="F:DNA-binding transcription factor activity, RNA polymerase II-specific"/>
    <property type="evidence" value="ECO:0007669"/>
    <property type="project" value="InterPro"/>
</dbReference>
<dbReference type="SUPFAM" id="SSF57667">
    <property type="entry name" value="beta-beta-alpha zinc fingers"/>
    <property type="match status" value="1"/>
</dbReference>
<keyword evidence="5" id="KW-0862">Zinc</keyword>
<feature type="compositionally biased region" description="Polar residues" evidence="8">
    <location>
        <begin position="214"/>
        <end position="226"/>
    </location>
</feature>
<comment type="subcellular location">
    <subcellularLocation>
        <location evidence="1">Nucleus</location>
    </subcellularLocation>
</comment>
<proteinExistence type="predicted"/>
<evidence type="ECO:0000313" key="10">
    <source>
        <dbReference type="EMBL" id="KAG0149829.1"/>
    </source>
</evidence>
<dbReference type="GO" id="GO:0006351">
    <property type="term" value="P:DNA-templated transcription"/>
    <property type="evidence" value="ECO:0007669"/>
    <property type="project" value="InterPro"/>
</dbReference>
<feature type="compositionally biased region" description="Low complexity" evidence="8">
    <location>
        <begin position="66"/>
        <end position="83"/>
    </location>
</feature>
<evidence type="ECO:0000313" key="11">
    <source>
        <dbReference type="Proteomes" id="UP000886653"/>
    </source>
</evidence>
<sequence>MATEPAASLGRNSTSLIQHAQHPLPLPLHQPTTNLHPPLEYAHSPHSNNLTSGSSSAHLGPPFDLSSSSNSNSNSNSYYNHSNRPPLGPLPHYPTSTPNPTSPHHLGSSNSQPTYLHPPPSSFRSASLTSAPEKALAIDPKPKKRRRRRSAVTGTLYNPDEEPDPDQHLLHRFPNPNHHQSHEIHPTITSEHPLPSPGPNHDRLPPIPDPHQLPLSTSSPHELQQHSVKRRRQTVKASPIGLTEPDQAPEQSRSTNRIGNQNGTGTGLEKKFACDWAGCEKVFSRPDHLSRHRLNHEPEKIYSCERCPRTFVRGETVLKPIGDPESLMVFGVGMLADLLTRHVERHEKKAGGALSASASPSAATTALYGPRMPLPPGNGPRTHDPPPPPVHSPQLLNVLPVSTTPPVSLSLSPSLLPGPHEFHLAPFNPPQKDHFPTTVSTASAPIEHHPPPRPLNSGQLEPHKKFARTSHSLHEILLPNPAPTGPPPPAAYEQLPGTFSSYGNYAVDLPFFTGQDFQWLFDGSLDDVWLYQQHQQVLYPPPPRPRFAPDALGQVYGGAVEWQAECDGGTLNGGQMNGGVQAPNQAHALTPLPVLTQHAPGPTDSQPPDPVGVDESTVVSLDTHRRIVELVKPGLGFLETDVRFGPDQMGLYLNLYWSNVQETSFPILHRPTFKTSEASVSLLCLMMCLGAYFTDSEGHELATVLYEDIRKRVISSPEFKPRASLDIIQVTLLVILYGKLCSTRTHHEMAHIFWGSTLTMYRRSALFSPRSSPVPPELKHNLEAQWKAWIEDESSKRAAYAAFLIDVQHAAIFRHAPTLSAFHIQHVLPADEEEWMAPDANAWERVRTGRPNAGQGTLFMSALKASLLPGMAPPYLNPFSRVVILHGLISIAFDLQWRDVFMIGLAASDSGVRDWRSTISTAFNSWKICLDSCLMSSEQPAHQLLTASISIYALAHIVLSIDVHELQIFAGAQKTLGLTVAQQVIQSTKDRVHKWARSKDGRASAWHAAHFLRSSLEHLDQASEMLHCLHYTWACYISVLAVVAYGTALGCEADRELLEKDMEGSSLSGAMKYLNVMCTNEPESLLGVRMNGISVVGLIEMIYQVIKSSRWEIALEGAKILDGLIKSKSRAGSGVAN</sequence>
<evidence type="ECO:0000256" key="8">
    <source>
        <dbReference type="SAM" id="MobiDB-lite"/>
    </source>
</evidence>
<dbReference type="PROSITE" id="PS00028">
    <property type="entry name" value="ZINC_FINGER_C2H2_1"/>
    <property type="match status" value="1"/>
</dbReference>
<dbReference type="GO" id="GO:0000978">
    <property type="term" value="F:RNA polymerase II cis-regulatory region sequence-specific DNA binding"/>
    <property type="evidence" value="ECO:0007669"/>
    <property type="project" value="InterPro"/>
</dbReference>
<dbReference type="GO" id="GO:0008270">
    <property type="term" value="F:zinc ion binding"/>
    <property type="evidence" value="ECO:0007669"/>
    <property type="project" value="UniProtKB-KW"/>
</dbReference>
<protein>
    <recommendedName>
        <fullName evidence="9">C2H2-type domain-containing protein</fullName>
    </recommendedName>
</protein>
<dbReference type="Proteomes" id="UP000886653">
    <property type="component" value="Unassembled WGS sequence"/>
</dbReference>
<feature type="compositionally biased region" description="Low complexity" evidence="8">
    <location>
        <begin position="351"/>
        <end position="367"/>
    </location>
</feature>
<dbReference type="EMBL" id="MU167224">
    <property type="protein sequence ID" value="KAG0149829.1"/>
    <property type="molecule type" value="Genomic_DNA"/>
</dbReference>
<dbReference type="GO" id="GO:0005634">
    <property type="term" value="C:nucleus"/>
    <property type="evidence" value="ECO:0007669"/>
    <property type="project" value="UniProtKB-SubCell"/>
</dbReference>
<dbReference type="InterPro" id="IPR007219">
    <property type="entry name" value="XnlR_reg_dom"/>
</dbReference>